<evidence type="ECO:0000256" key="5">
    <source>
        <dbReference type="ARBA" id="ARBA00023136"/>
    </source>
</evidence>
<dbReference type="PANTHER" id="PTHR21634:SF9">
    <property type="entry name" value="RE13835P"/>
    <property type="match status" value="1"/>
</dbReference>
<evidence type="ECO:0000256" key="1">
    <source>
        <dbReference type="ARBA" id="ARBA00004496"/>
    </source>
</evidence>
<evidence type="ECO:0000259" key="8">
    <source>
        <dbReference type="PROSITE" id="PS51836"/>
    </source>
</evidence>
<dbReference type="Pfam" id="PF14636">
    <property type="entry name" value="FNIP_N"/>
    <property type="match status" value="1"/>
</dbReference>
<dbReference type="Pfam" id="PF14637">
    <property type="entry name" value="FNIP_M"/>
    <property type="match status" value="1"/>
</dbReference>
<proteinExistence type="inferred from homology"/>
<evidence type="ECO:0000256" key="7">
    <source>
        <dbReference type="SAM" id="MobiDB-lite"/>
    </source>
</evidence>
<dbReference type="EMBL" id="GFDL01014263">
    <property type="protein sequence ID" value="JAV20782.1"/>
    <property type="molecule type" value="Transcribed_RNA"/>
</dbReference>
<comment type="subcellular location">
    <subcellularLocation>
        <location evidence="1">Cytoplasm</location>
    </subcellularLocation>
    <subcellularLocation>
        <location evidence="2">Lysosome membrane</location>
    </subcellularLocation>
</comment>
<dbReference type="GO" id="GO:0051087">
    <property type="term" value="F:protein-folding chaperone binding"/>
    <property type="evidence" value="ECO:0007669"/>
    <property type="project" value="TreeGrafter"/>
</dbReference>
<evidence type="ECO:0000313" key="9">
    <source>
        <dbReference type="EMBL" id="JAV20782.1"/>
    </source>
</evidence>
<comment type="similarity">
    <text evidence="3">Belongs to the FNIP family.</text>
</comment>
<dbReference type="PANTHER" id="PTHR21634">
    <property type="entry name" value="RE13835P"/>
    <property type="match status" value="1"/>
</dbReference>
<protein>
    <recommendedName>
        <fullName evidence="8">UDENN FNIP1/2-type domain-containing protein</fullName>
    </recommendedName>
</protein>
<evidence type="ECO:0000256" key="3">
    <source>
        <dbReference type="ARBA" id="ARBA00007541"/>
    </source>
</evidence>
<dbReference type="PRINTS" id="PR02073">
    <property type="entry name" value="FOLLICULNIP1"/>
</dbReference>
<dbReference type="Pfam" id="PF14638">
    <property type="entry name" value="FNIP_C"/>
    <property type="match status" value="1"/>
</dbReference>
<dbReference type="InterPro" id="IPR037545">
    <property type="entry name" value="DENN_FNIP1/2"/>
</dbReference>
<feature type="region of interest" description="Disordered" evidence="7">
    <location>
        <begin position="345"/>
        <end position="371"/>
    </location>
</feature>
<keyword evidence="5" id="KW-0472">Membrane</keyword>
<name>A0A1Q3EZQ1_CULTA</name>
<sequence>MALFNKLFSTGKKRSTSSSAQKCAAGQFPFTTDQIRVILFRECDIRGRKLLFDSSAVERIPDGPSASSATATSHPSSAAHHNKSIPQAQKCDHCKVLYQHNTNPKGDIKPLSEMIFGSAPIAFQGSSLKVHWLKMPKTIMCSHVFPTPVRNTTSSSSSHKKVSLVNYLGSELPGGGHGVSYYDRHPSVSDLSSMDTNSLRSFTVTSSTSTQHDISYSSRQRPPLPLEFGHLDRLTDPRLSTNSGMDSGYGGTDPWAYSSSGSRHPLSSHRSSLASISSDYECFRRLSTDTSIDVPQVVNCASLDDCSQYGSFHRRVSKNLTTSFENRLTLADHIGHIDDLSSSGATAASSQVTSSDGCVGNRNRRNSETVEMNRRKAFSGELLSATSTNYQGRPPSKKARLGIALCIQLNESMAQEMEAFCSEHMSIFETMLCRLRVAAENACHRWQQFLQIMLAAWHSTQQWLVDFFTAPRLVNPVWITLSSGGGTSVNWNRTCLTIANDFMNDLCSLLSLADTKDTNLFISTLLTAVLTHHLGWVSTIAPIVGPADGTDSSGCTVQREKDKISKITANHPYNVLWAQLGDLYGAVGHPVKLSKTIICGSAQMSNTIEKILNVLSYFIRCSEIKRTIHVEAFEEGKVKEAFAAQRIINSSASSPAYLGEQGTSKDKCSKMARIGSGMVRSGTIMKDLTAMEKDAKPAEGEQLSMLKKNVMNDIPNVLVYRDSRFVQQELRIGNKSMDTELLMNAREKQFLEMIYHIKKGNNGPPIRMTLTQPDETGQEAIELDGTDTDDVESVRLSKLITETNIGDGEHGQRLFWGIERIRKELPMDQLKYIDGLRGDYDMLRQSKPKEDVVFVLGENEKLVNIRHANGATENGKATELGAVGGKKPCTHSRLRRHSVIFNFDRYPKVVENYWKSQHLDMTEHGFHEKAMKLDMAVKMSLDGESSISDPSEDECDVCRNASFLYLQTPTNASELEFSYDLNEGSSVSSFHNSASKASLEEELRKYPGVQPHDNNIPKVPHATAMATLEEHPELKAKHPDSILKLMDIPLSKATSAANLNDENNNDKTEKRLPPRAGFMPSLFSRVSDHYIPDMVLQGTTAQPAKWEKALKKDLSFASRFALMEQYPVENLAVVANLETHDVRLITSQASSLAPISPDGDLVGMSQLVSSMLETVHAMWSSGMSAFQCMAFIESKLRELYLHSETIASFLLATDFCTIGSITSALDITANDMPLLLSVASIHAPEVTKRYGIQFR</sequence>
<organism evidence="9">
    <name type="scientific">Culex tarsalis</name>
    <name type="common">Encephalitis mosquito</name>
    <dbReference type="NCBI Taxonomy" id="7177"/>
    <lineage>
        <taxon>Eukaryota</taxon>
        <taxon>Metazoa</taxon>
        <taxon>Ecdysozoa</taxon>
        <taxon>Arthropoda</taxon>
        <taxon>Hexapoda</taxon>
        <taxon>Insecta</taxon>
        <taxon>Pterygota</taxon>
        <taxon>Neoptera</taxon>
        <taxon>Endopterygota</taxon>
        <taxon>Diptera</taxon>
        <taxon>Nematocera</taxon>
        <taxon>Culicoidea</taxon>
        <taxon>Culicidae</taxon>
        <taxon>Culicinae</taxon>
        <taxon>Culicini</taxon>
        <taxon>Culex</taxon>
        <taxon>Culex</taxon>
    </lineage>
</organism>
<dbReference type="InterPro" id="IPR026156">
    <property type="entry name" value="FNIP_fam"/>
</dbReference>
<keyword evidence="6" id="KW-0458">Lysosome</keyword>
<keyword evidence="4" id="KW-0963">Cytoplasm</keyword>
<accession>A0A1Q3EZQ1</accession>
<feature type="domain" description="UDENN FNIP1/2-type" evidence="8">
    <location>
        <begin position="30"/>
        <end position="1242"/>
    </location>
</feature>
<dbReference type="InterPro" id="IPR028085">
    <property type="entry name" value="FNIP_mid_dom"/>
</dbReference>
<dbReference type="AlphaFoldDB" id="A0A1Q3EZQ1"/>
<dbReference type="PROSITE" id="PS51836">
    <property type="entry name" value="DENN_FNIP12"/>
    <property type="match status" value="1"/>
</dbReference>
<evidence type="ECO:0000256" key="6">
    <source>
        <dbReference type="ARBA" id="ARBA00023228"/>
    </source>
</evidence>
<evidence type="ECO:0000256" key="4">
    <source>
        <dbReference type="ARBA" id="ARBA00022490"/>
    </source>
</evidence>
<feature type="compositionally biased region" description="Polar residues" evidence="7">
    <location>
        <begin position="345"/>
        <end position="356"/>
    </location>
</feature>
<dbReference type="InterPro" id="IPR028084">
    <property type="entry name" value="FNIP_N_dom"/>
</dbReference>
<evidence type="ECO:0000256" key="2">
    <source>
        <dbReference type="ARBA" id="ARBA00004656"/>
    </source>
</evidence>
<reference evidence="9" key="1">
    <citation type="submission" date="2017-01" db="EMBL/GenBank/DDBJ databases">
        <title>A deep insight into the sialotranscriptome of adult male and female Cluex tarsalis mosquitoes.</title>
        <authorList>
            <person name="Ribeiro J.M."/>
            <person name="Moreira F."/>
            <person name="Bernard K.A."/>
            <person name="Calvo E."/>
        </authorList>
    </citation>
    <scope>NUCLEOTIDE SEQUENCE</scope>
    <source>
        <strain evidence="9">Kern County</strain>
        <tissue evidence="9">Salivary glands</tissue>
    </source>
</reference>
<feature type="compositionally biased region" description="Low complexity" evidence="7">
    <location>
        <begin position="64"/>
        <end position="79"/>
    </location>
</feature>
<dbReference type="GO" id="GO:0005765">
    <property type="term" value="C:lysosomal membrane"/>
    <property type="evidence" value="ECO:0007669"/>
    <property type="project" value="UniProtKB-SubCell"/>
</dbReference>
<feature type="region of interest" description="Disordered" evidence="7">
    <location>
        <begin position="61"/>
        <end position="85"/>
    </location>
</feature>
<dbReference type="InterPro" id="IPR028086">
    <property type="entry name" value="FNIP_C_dom"/>
</dbReference>
<dbReference type="GO" id="GO:0042030">
    <property type="term" value="F:ATPase inhibitor activity"/>
    <property type="evidence" value="ECO:0007669"/>
    <property type="project" value="TreeGrafter"/>
</dbReference>